<keyword evidence="1" id="KW-1133">Transmembrane helix</keyword>
<proteinExistence type="predicted"/>
<sequence length="294" mass="34373">MTANWRNITVIAAVVAMYSIVAANWDWGTIAEVITAVATMAAVLVAISTIWEKREDDRRANRLNRINQQLSQFYGKLFILYETGMRNWCSFIEQHGNDSKIRPREFVRFFPDTENEDSLPPPTAEQLKVYRRWLTTLFIKTNEKMLEVIYANADLVIGKNRPDVLIHFAQHVASMRLLQITLEEEERKEKSGAKSKILNDWREYVKIIAPYPDNIGHYIVACFEVLKGEQEKLLSTPEPPLTEVQIAQEIKKVQDGKAEYWNKEELIVRAARAQSYRPQPRPKRKWWRRLLKRG</sequence>
<evidence type="ECO:0000256" key="1">
    <source>
        <dbReference type="SAM" id="Phobius"/>
    </source>
</evidence>
<accession>A0ABS6X2G1</accession>
<organism evidence="2 3">
    <name type="scientific">Hymenobacter profundi</name>
    <dbReference type="NCBI Taxonomy" id="1982110"/>
    <lineage>
        <taxon>Bacteria</taxon>
        <taxon>Pseudomonadati</taxon>
        <taxon>Bacteroidota</taxon>
        <taxon>Cytophagia</taxon>
        <taxon>Cytophagales</taxon>
        <taxon>Hymenobacteraceae</taxon>
        <taxon>Hymenobacter</taxon>
    </lineage>
</organism>
<name>A0ABS6X2G1_9BACT</name>
<evidence type="ECO:0000313" key="2">
    <source>
        <dbReference type="EMBL" id="MBW3130012.1"/>
    </source>
</evidence>
<reference evidence="2 3" key="1">
    <citation type="submission" date="2021-07" db="EMBL/GenBank/DDBJ databases">
        <title>Hymenobacter profundi sp. nov., isolated from deep-sea water.</title>
        <authorList>
            <person name="Kim M.K."/>
        </authorList>
    </citation>
    <scope>NUCLEOTIDE SEQUENCE [LARGE SCALE GENOMIC DNA]</scope>
    <source>
        <strain evidence="2 3">M2</strain>
    </source>
</reference>
<feature type="transmembrane region" description="Helical" evidence="1">
    <location>
        <begin position="33"/>
        <end position="51"/>
    </location>
</feature>
<protein>
    <recommendedName>
        <fullName evidence="4">DUF4760 domain-containing protein</fullName>
    </recommendedName>
</protein>
<evidence type="ECO:0008006" key="4">
    <source>
        <dbReference type="Google" id="ProtNLM"/>
    </source>
</evidence>
<comment type="caution">
    <text evidence="2">The sequence shown here is derived from an EMBL/GenBank/DDBJ whole genome shotgun (WGS) entry which is preliminary data.</text>
</comment>
<keyword evidence="1" id="KW-0812">Transmembrane</keyword>
<keyword evidence="1" id="KW-0472">Membrane</keyword>
<gene>
    <name evidence="2" type="ORF">KYK14_15710</name>
</gene>
<feature type="transmembrane region" description="Helical" evidence="1">
    <location>
        <begin position="7"/>
        <end position="27"/>
    </location>
</feature>
<dbReference type="RefSeq" id="WP_219160125.1">
    <property type="nucleotide sequence ID" value="NZ_JAHWGL010000074.1"/>
</dbReference>
<dbReference type="Proteomes" id="UP000826188">
    <property type="component" value="Unassembled WGS sequence"/>
</dbReference>
<dbReference type="EMBL" id="JAHWGL010000074">
    <property type="protein sequence ID" value="MBW3130012.1"/>
    <property type="molecule type" value="Genomic_DNA"/>
</dbReference>
<keyword evidence="3" id="KW-1185">Reference proteome</keyword>
<evidence type="ECO:0000313" key="3">
    <source>
        <dbReference type="Proteomes" id="UP000826188"/>
    </source>
</evidence>